<accession>A0A9P4J3Z1</accession>
<organism evidence="1 2">
    <name type="scientific">Myriangium duriaei CBS 260.36</name>
    <dbReference type="NCBI Taxonomy" id="1168546"/>
    <lineage>
        <taxon>Eukaryota</taxon>
        <taxon>Fungi</taxon>
        <taxon>Dikarya</taxon>
        <taxon>Ascomycota</taxon>
        <taxon>Pezizomycotina</taxon>
        <taxon>Dothideomycetes</taxon>
        <taxon>Dothideomycetidae</taxon>
        <taxon>Myriangiales</taxon>
        <taxon>Myriangiaceae</taxon>
        <taxon>Myriangium</taxon>
    </lineage>
</organism>
<name>A0A9P4J3Z1_9PEZI</name>
<evidence type="ECO:0000313" key="1">
    <source>
        <dbReference type="EMBL" id="KAF2154131.1"/>
    </source>
</evidence>
<dbReference type="Proteomes" id="UP000799439">
    <property type="component" value="Unassembled WGS sequence"/>
</dbReference>
<dbReference type="AlphaFoldDB" id="A0A9P4J3Z1"/>
<dbReference type="SUPFAM" id="SSF56752">
    <property type="entry name" value="D-aminoacid aminotransferase-like PLP-dependent enzymes"/>
    <property type="match status" value="1"/>
</dbReference>
<keyword evidence="2" id="KW-1185">Reference proteome</keyword>
<dbReference type="InterPro" id="IPR001544">
    <property type="entry name" value="Aminotrans_IV"/>
</dbReference>
<dbReference type="InterPro" id="IPR036038">
    <property type="entry name" value="Aminotransferase-like"/>
</dbReference>
<dbReference type="Gene3D" id="3.20.10.10">
    <property type="entry name" value="D-amino Acid Aminotransferase, subunit A, domain 2"/>
    <property type="match status" value="1"/>
</dbReference>
<proteinExistence type="predicted"/>
<sequence>MAALSSRRNFSTDSQATMFGAGGRRNQIFLLDSQAAEDQHIFTSLRYDANAKYNKLNPGCCKEAKNTYLFKYHFDRLKDAAKRRGWYDAEKCLKRPLDLHNRLVNAVNIYEQKNGPTKGAYKVRIKLKYHGNIEINVSPEMSPYKKPLLYPTTLELFGHNHEASQRSSIYKIVLDALPTTKSLHTKAKTEWRSMYDYARFSAGIQSFQDAKEVLLFNADGEVMDGSITTPYFYRNGGWVTPRDACGGQTGVTRRWAIDQSLCTLGVITVDSLRHDEVIWLSNAVKGFFTARFVASPDRCKAPSFRSNSTSLSSASTAVDTPIVDKVKSML</sequence>
<comment type="caution">
    <text evidence="1">The sequence shown here is derived from an EMBL/GenBank/DDBJ whole genome shotgun (WGS) entry which is preliminary data.</text>
</comment>
<gene>
    <name evidence="1" type="ORF">K461DRAFT_123091</name>
</gene>
<reference evidence="1" key="1">
    <citation type="journal article" date="2020" name="Stud. Mycol.">
        <title>101 Dothideomycetes genomes: a test case for predicting lifestyles and emergence of pathogens.</title>
        <authorList>
            <person name="Haridas S."/>
            <person name="Albert R."/>
            <person name="Binder M."/>
            <person name="Bloem J."/>
            <person name="Labutti K."/>
            <person name="Salamov A."/>
            <person name="Andreopoulos B."/>
            <person name="Baker S."/>
            <person name="Barry K."/>
            <person name="Bills G."/>
            <person name="Bluhm B."/>
            <person name="Cannon C."/>
            <person name="Castanera R."/>
            <person name="Culley D."/>
            <person name="Daum C."/>
            <person name="Ezra D."/>
            <person name="Gonzalez J."/>
            <person name="Henrissat B."/>
            <person name="Kuo A."/>
            <person name="Liang C."/>
            <person name="Lipzen A."/>
            <person name="Lutzoni F."/>
            <person name="Magnuson J."/>
            <person name="Mondo S."/>
            <person name="Nolan M."/>
            <person name="Ohm R."/>
            <person name="Pangilinan J."/>
            <person name="Park H.-J."/>
            <person name="Ramirez L."/>
            <person name="Alfaro M."/>
            <person name="Sun H."/>
            <person name="Tritt A."/>
            <person name="Yoshinaga Y."/>
            <person name="Zwiers L.-H."/>
            <person name="Turgeon B."/>
            <person name="Goodwin S."/>
            <person name="Spatafora J."/>
            <person name="Crous P."/>
            <person name="Grigoriev I."/>
        </authorList>
    </citation>
    <scope>NUCLEOTIDE SEQUENCE</scope>
    <source>
        <strain evidence="1">CBS 260.36</strain>
    </source>
</reference>
<dbReference type="GO" id="GO:0003824">
    <property type="term" value="F:catalytic activity"/>
    <property type="evidence" value="ECO:0007669"/>
    <property type="project" value="InterPro"/>
</dbReference>
<dbReference type="Pfam" id="PF01063">
    <property type="entry name" value="Aminotran_4"/>
    <property type="match status" value="1"/>
</dbReference>
<dbReference type="EMBL" id="ML996084">
    <property type="protein sequence ID" value="KAF2154131.1"/>
    <property type="molecule type" value="Genomic_DNA"/>
</dbReference>
<dbReference type="OrthoDB" id="5288718at2759"/>
<evidence type="ECO:0008006" key="3">
    <source>
        <dbReference type="Google" id="ProtNLM"/>
    </source>
</evidence>
<protein>
    <recommendedName>
        <fullName evidence="3">Aminodeoxychorismate lyase</fullName>
    </recommendedName>
</protein>
<dbReference type="InterPro" id="IPR043132">
    <property type="entry name" value="BCAT-like_C"/>
</dbReference>
<evidence type="ECO:0000313" key="2">
    <source>
        <dbReference type="Proteomes" id="UP000799439"/>
    </source>
</evidence>